<comment type="caution">
    <text evidence="1">The sequence shown here is derived from an EMBL/GenBank/DDBJ whole genome shotgun (WGS) entry which is preliminary data.</text>
</comment>
<accession>A0A8J3CI79</accession>
<name>A0A8J3CI79_9PSEU</name>
<dbReference type="RefSeq" id="WP_189060805.1">
    <property type="nucleotide sequence ID" value="NZ_BMMK01000029.1"/>
</dbReference>
<sequence>MGLGAGAGGIATELVMGEVFVLGLCRYDVAEPLPAARRSRLSLVSPAVSNM</sequence>
<dbReference type="EMBL" id="BMMK01000029">
    <property type="protein sequence ID" value="GGM72902.1"/>
    <property type="molecule type" value="Genomic_DNA"/>
</dbReference>
<reference evidence="1" key="2">
    <citation type="submission" date="2020-09" db="EMBL/GenBank/DDBJ databases">
        <authorList>
            <person name="Sun Q."/>
            <person name="Zhou Y."/>
        </authorList>
    </citation>
    <scope>NUCLEOTIDE SEQUENCE</scope>
    <source>
        <strain evidence="1">CGMCC 4.5737</strain>
    </source>
</reference>
<reference evidence="1" key="1">
    <citation type="journal article" date="2014" name="Int. J. Syst. Evol. Microbiol.">
        <title>Complete genome sequence of Corynebacterium casei LMG S-19264T (=DSM 44701T), isolated from a smear-ripened cheese.</title>
        <authorList>
            <consortium name="US DOE Joint Genome Institute (JGI-PGF)"/>
            <person name="Walter F."/>
            <person name="Albersmeier A."/>
            <person name="Kalinowski J."/>
            <person name="Ruckert C."/>
        </authorList>
    </citation>
    <scope>NUCLEOTIDE SEQUENCE</scope>
    <source>
        <strain evidence="1">CGMCC 4.5737</strain>
    </source>
</reference>
<organism evidence="1 2">
    <name type="scientific">Longimycelium tulufanense</name>
    <dbReference type="NCBI Taxonomy" id="907463"/>
    <lineage>
        <taxon>Bacteria</taxon>
        <taxon>Bacillati</taxon>
        <taxon>Actinomycetota</taxon>
        <taxon>Actinomycetes</taxon>
        <taxon>Pseudonocardiales</taxon>
        <taxon>Pseudonocardiaceae</taxon>
        <taxon>Longimycelium</taxon>
    </lineage>
</organism>
<evidence type="ECO:0000313" key="2">
    <source>
        <dbReference type="Proteomes" id="UP000637578"/>
    </source>
</evidence>
<proteinExistence type="predicted"/>
<keyword evidence="2" id="KW-1185">Reference proteome</keyword>
<gene>
    <name evidence="1" type="ORF">GCM10012275_49420</name>
</gene>
<protein>
    <submittedName>
        <fullName evidence="1">Uncharacterized protein</fullName>
    </submittedName>
</protein>
<dbReference type="Proteomes" id="UP000637578">
    <property type="component" value="Unassembled WGS sequence"/>
</dbReference>
<evidence type="ECO:0000313" key="1">
    <source>
        <dbReference type="EMBL" id="GGM72902.1"/>
    </source>
</evidence>
<dbReference type="AlphaFoldDB" id="A0A8J3CI79"/>